<dbReference type="AlphaFoldDB" id="A0A095UL02"/>
<dbReference type="PANTHER" id="PTHR38595">
    <property type="entry name" value="CYTOPLASMIC PROTEIN-RELATED"/>
    <property type="match status" value="1"/>
</dbReference>
<dbReference type="PANTHER" id="PTHR38595:SF1">
    <property type="entry name" value="TYPE VI SECRETION SYSTEM COMPONENT TSSE1"/>
    <property type="match status" value="1"/>
</dbReference>
<gene>
    <name evidence="2" type="ORF">HA49_07555</name>
</gene>
<evidence type="ECO:0000259" key="1">
    <source>
        <dbReference type="Pfam" id="PF04965"/>
    </source>
</evidence>
<dbReference type="STRING" id="642227.HA49_07555"/>
<name>A0A095UL02_9GAMM</name>
<dbReference type="Proteomes" id="UP000029577">
    <property type="component" value="Unassembled WGS sequence"/>
</dbReference>
<reference evidence="2" key="1">
    <citation type="submission" date="2014-12" db="EMBL/GenBank/DDBJ databases">
        <title>The draft genome of the Tatumella morbirosei type strain, LMG23360T isolated from pineapple rot.</title>
        <authorList>
            <person name="Smits T.H."/>
            <person name="Palmer M."/>
            <person name="Venter S.N."/>
            <person name="Duffy B."/>
            <person name="Steenkamp E.T."/>
            <person name="Chan W.Y."/>
            <person name="Coutinho T.A."/>
            <person name="Coetzee M.P."/>
            <person name="De Maayer P."/>
        </authorList>
    </citation>
    <scope>NUCLEOTIDE SEQUENCE [LARGE SCALE GENOMIC DNA]</scope>
    <source>
        <strain evidence="2">LMG 23360</strain>
    </source>
</reference>
<dbReference type="eggNOG" id="COG3518">
    <property type="taxonomic scope" value="Bacteria"/>
</dbReference>
<keyword evidence="3" id="KW-1185">Reference proteome</keyword>
<accession>A0A095UL02</accession>
<evidence type="ECO:0000313" key="2">
    <source>
        <dbReference type="EMBL" id="KGD75108.1"/>
    </source>
</evidence>
<protein>
    <recommendedName>
        <fullName evidence="1">IraD/Gp25-like domain-containing protein</fullName>
    </recommendedName>
</protein>
<organism evidence="2 3">
    <name type="scientific">Tatumella morbirosei</name>
    <dbReference type="NCBI Taxonomy" id="642227"/>
    <lineage>
        <taxon>Bacteria</taxon>
        <taxon>Pseudomonadati</taxon>
        <taxon>Pseudomonadota</taxon>
        <taxon>Gammaproteobacteria</taxon>
        <taxon>Enterobacterales</taxon>
        <taxon>Erwiniaceae</taxon>
        <taxon>Tatumella</taxon>
    </lineage>
</organism>
<feature type="domain" description="IraD/Gp25-like" evidence="1">
    <location>
        <begin position="43"/>
        <end position="142"/>
    </location>
</feature>
<proteinExistence type="predicted"/>
<dbReference type="SUPFAM" id="SSF160719">
    <property type="entry name" value="gpW/gp25-like"/>
    <property type="match status" value="1"/>
</dbReference>
<dbReference type="EMBL" id="JPKR02000004">
    <property type="protein sequence ID" value="KGD75108.1"/>
    <property type="molecule type" value="Genomic_DNA"/>
</dbReference>
<dbReference type="Pfam" id="PF04965">
    <property type="entry name" value="GPW_gp25"/>
    <property type="match status" value="1"/>
</dbReference>
<comment type="caution">
    <text evidence="2">The sequence shown here is derived from an EMBL/GenBank/DDBJ whole genome shotgun (WGS) entry which is preliminary data.</text>
</comment>
<sequence length="166" mass="18642">MATPVDLNIMKPLWYPPALTERLTGINTGGSGESALPLTSEKMRQLVINELLELFNHTNIESVLEEKGYHQLADSAINYGIPRRLAYDSEQQWPSIREDIHTAVLRFEPRIIPETLTVRVLTGGEPQGKYGVISFAISALIDWLPQPVELFIHGHYDKGNDTFSLS</sequence>
<dbReference type="InterPro" id="IPR007048">
    <property type="entry name" value="IraD/Gp25-like"/>
</dbReference>
<evidence type="ECO:0000313" key="3">
    <source>
        <dbReference type="Proteomes" id="UP000029577"/>
    </source>
</evidence>
<dbReference type="InterPro" id="IPR053176">
    <property type="entry name" value="T6SS_TssE1-like"/>
</dbReference>